<keyword evidence="5" id="KW-1185">Reference proteome</keyword>
<feature type="transmembrane region" description="Helical" evidence="1">
    <location>
        <begin position="92"/>
        <end position="114"/>
    </location>
</feature>
<evidence type="ECO:0000313" key="4">
    <source>
        <dbReference type="Proteomes" id="UP000032671"/>
    </source>
</evidence>
<evidence type="ECO:0000313" key="3">
    <source>
        <dbReference type="EMBL" id="GEL57402.1"/>
    </source>
</evidence>
<gene>
    <name evidence="2" type="ORF">Abci_030_004</name>
    <name evidence="3" type="ORF">ACI01nite_00040</name>
</gene>
<dbReference type="AlphaFoldDB" id="A0A0D6N733"/>
<keyword evidence="1" id="KW-0812">Transmembrane</keyword>
<sequence>MRIFSQQLTKRFLLIFTLLLLNFLSYNIMAHGVESATIAACRWDCAWYVGIAKNGYSESAITEGVNRLGQANWAFFPAYPILVRIISTTSNFNYHVSGLILNYAIWPLIVFLCLKT</sequence>
<dbReference type="EMBL" id="BJVU01000001">
    <property type="protein sequence ID" value="GEL57402.1"/>
    <property type="molecule type" value="Genomic_DNA"/>
</dbReference>
<accession>A0A0D6N733</accession>
<evidence type="ECO:0000313" key="5">
    <source>
        <dbReference type="Proteomes" id="UP000321891"/>
    </source>
</evidence>
<dbReference type="EMBL" id="BAMV01000030">
    <property type="protein sequence ID" value="GAN61510.1"/>
    <property type="molecule type" value="Genomic_DNA"/>
</dbReference>
<dbReference type="Proteomes" id="UP000321891">
    <property type="component" value="Unassembled WGS sequence"/>
</dbReference>
<comment type="caution">
    <text evidence="2">The sequence shown here is derived from an EMBL/GenBank/DDBJ whole genome shotgun (WGS) entry which is preliminary data.</text>
</comment>
<keyword evidence="1" id="KW-0472">Membrane</keyword>
<protein>
    <submittedName>
        <fullName evidence="2">Uncharacterized protein</fullName>
    </submittedName>
</protein>
<name>A0A0D6N733_9PROT</name>
<organism evidence="2 4">
    <name type="scientific">Acetobacter cibinongensis</name>
    <dbReference type="NCBI Taxonomy" id="146475"/>
    <lineage>
        <taxon>Bacteria</taxon>
        <taxon>Pseudomonadati</taxon>
        <taxon>Pseudomonadota</taxon>
        <taxon>Alphaproteobacteria</taxon>
        <taxon>Acetobacterales</taxon>
        <taxon>Acetobacteraceae</taxon>
        <taxon>Acetobacter</taxon>
    </lineage>
</organism>
<dbReference type="Proteomes" id="UP000032671">
    <property type="component" value="Unassembled WGS sequence"/>
</dbReference>
<reference evidence="2 4" key="1">
    <citation type="submission" date="2012-11" db="EMBL/GenBank/DDBJ databases">
        <title>Whole genome sequence of Acetobacter cibinongensis 4H-1.</title>
        <authorList>
            <person name="Azuma Y."/>
            <person name="Higashiura N."/>
            <person name="Hirakawa H."/>
            <person name="Matsushita K."/>
        </authorList>
    </citation>
    <scope>NUCLEOTIDE SEQUENCE [LARGE SCALE GENOMIC DNA]</scope>
    <source>
        <strain evidence="2 4">4H-1</strain>
    </source>
</reference>
<feature type="transmembrane region" description="Helical" evidence="1">
    <location>
        <begin position="12"/>
        <end position="29"/>
    </location>
</feature>
<reference evidence="3 5" key="2">
    <citation type="submission" date="2019-07" db="EMBL/GenBank/DDBJ databases">
        <title>Whole genome shotgun sequence of Acetobacter cibinongensis NBRC 16605.</title>
        <authorList>
            <person name="Hosoyama A."/>
            <person name="Uohara A."/>
            <person name="Ohji S."/>
            <person name="Ichikawa N."/>
        </authorList>
    </citation>
    <scope>NUCLEOTIDE SEQUENCE [LARGE SCALE GENOMIC DNA]</scope>
    <source>
        <strain evidence="3 5">NBRC 16605</strain>
    </source>
</reference>
<evidence type="ECO:0000256" key="1">
    <source>
        <dbReference type="SAM" id="Phobius"/>
    </source>
</evidence>
<keyword evidence="1" id="KW-1133">Transmembrane helix</keyword>
<evidence type="ECO:0000313" key="2">
    <source>
        <dbReference type="EMBL" id="GAN61510.1"/>
    </source>
</evidence>
<accession>A0A6N3SK37</accession>
<proteinExistence type="predicted"/>